<reference evidence="2" key="1">
    <citation type="journal article" date="2021" name="Nat. Commun.">
        <title>Genetic determinants of endophytism in the Arabidopsis root mycobiome.</title>
        <authorList>
            <person name="Mesny F."/>
            <person name="Miyauchi S."/>
            <person name="Thiergart T."/>
            <person name="Pickel B."/>
            <person name="Atanasova L."/>
            <person name="Karlsson M."/>
            <person name="Huettel B."/>
            <person name="Barry K.W."/>
            <person name="Haridas S."/>
            <person name="Chen C."/>
            <person name="Bauer D."/>
            <person name="Andreopoulos W."/>
            <person name="Pangilinan J."/>
            <person name="LaButti K."/>
            <person name="Riley R."/>
            <person name="Lipzen A."/>
            <person name="Clum A."/>
            <person name="Drula E."/>
            <person name="Henrissat B."/>
            <person name="Kohler A."/>
            <person name="Grigoriev I.V."/>
            <person name="Martin F.M."/>
            <person name="Hacquard S."/>
        </authorList>
    </citation>
    <scope>NUCLEOTIDE SEQUENCE</scope>
    <source>
        <strain evidence="2">MPI-CAGE-AT-0016</strain>
    </source>
</reference>
<gene>
    <name evidence="2" type="ORF">B0T11DRAFT_66629</name>
</gene>
<dbReference type="Proteomes" id="UP000813385">
    <property type="component" value="Unassembled WGS sequence"/>
</dbReference>
<organism evidence="2 3">
    <name type="scientific">Plectosphaerella cucumerina</name>
    <dbReference type="NCBI Taxonomy" id="40658"/>
    <lineage>
        <taxon>Eukaryota</taxon>
        <taxon>Fungi</taxon>
        <taxon>Dikarya</taxon>
        <taxon>Ascomycota</taxon>
        <taxon>Pezizomycotina</taxon>
        <taxon>Sordariomycetes</taxon>
        <taxon>Hypocreomycetidae</taxon>
        <taxon>Glomerellales</taxon>
        <taxon>Plectosphaerellaceae</taxon>
        <taxon>Plectosphaerella</taxon>
    </lineage>
</organism>
<feature type="region of interest" description="Disordered" evidence="1">
    <location>
        <begin position="124"/>
        <end position="152"/>
    </location>
</feature>
<evidence type="ECO:0000313" key="2">
    <source>
        <dbReference type="EMBL" id="KAH7368692.1"/>
    </source>
</evidence>
<proteinExistence type="predicted"/>
<accession>A0A8K0TSK9</accession>
<dbReference type="EMBL" id="JAGPXD010000002">
    <property type="protein sequence ID" value="KAH7368692.1"/>
    <property type="molecule type" value="Genomic_DNA"/>
</dbReference>
<sequence length="174" mass="18943">MRHRLPGRLMFLESLCGFCSRSAGARAGGSVNLASTHRTSSESRPHGTSTVPGPMELSRPLLSCAKTGRRRPGLTCSLDDRCPRPSSPRQISIHWRGLASQASLIPRLESRRQKLGPCVVPGGSLHRHKQGAHSSQEHLEPQSRGCAGESSRPRCAALSSWSRLVGHRFLLALR</sequence>
<name>A0A8K0TSK9_9PEZI</name>
<protein>
    <submittedName>
        <fullName evidence="2">Uncharacterized protein</fullName>
    </submittedName>
</protein>
<evidence type="ECO:0000313" key="3">
    <source>
        <dbReference type="Proteomes" id="UP000813385"/>
    </source>
</evidence>
<comment type="caution">
    <text evidence="2">The sequence shown here is derived from an EMBL/GenBank/DDBJ whole genome shotgun (WGS) entry which is preliminary data.</text>
</comment>
<keyword evidence="3" id="KW-1185">Reference proteome</keyword>
<feature type="region of interest" description="Disordered" evidence="1">
    <location>
        <begin position="26"/>
        <end position="58"/>
    </location>
</feature>
<dbReference type="AlphaFoldDB" id="A0A8K0TSK9"/>
<evidence type="ECO:0000256" key="1">
    <source>
        <dbReference type="SAM" id="MobiDB-lite"/>
    </source>
</evidence>